<name>A0A516H5N4_9PROT</name>
<proteinExistence type="predicted"/>
<organism evidence="4 5">
    <name type="scientific">Ferrovibrio terrae</name>
    <dbReference type="NCBI Taxonomy" id="2594003"/>
    <lineage>
        <taxon>Bacteria</taxon>
        <taxon>Pseudomonadati</taxon>
        <taxon>Pseudomonadota</taxon>
        <taxon>Alphaproteobacteria</taxon>
        <taxon>Rhodospirillales</taxon>
        <taxon>Rhodospirillaceae</taxon>
        <taxon>Ferrovibrio</taxon>
    </lineage>
</organism>
<dbReference type="PANTHER" id="PTHR31544">
    <property type="entry name" value="AIG2-LIKE PROTEIN D"/>
    <property type="match status" value="1"/>
</dbReference>
<dbReference type="EMBL" id="CP041636">
    <property type="protein sequence ID" value="QDO99035.1"/>
    <property type="molecule type" value="Genomic_DNA"/>
</dbReference>
<accession>A0A516H5N4</accession>
<dbReference type="Proteomes" id="UP000317496">
    <property type="component" value="Chromosome"/>
</dbReference>
<sequence length="146" mass="16381">MMYFFYGTLCDADVQRLVLGYRPGPHQLRPARLPGYRRKQARGRSYPVLLRAAGSQVAGLLFRPARASDAPRLSAYEGPEYVTRVLPVRRSRTGGVAPGRARVFLPAGASLPADFHDWVLPRWQQRDKAAFLRSLQDQGPMPCTSR</sequence>
<gene>
    <name evidence="4" type="ORF">FNB15_17945</name>
</gene>
<evidence type="ECO:0000256" key="1">
    <source>
        <dbReference type="ARBA" id="ARBA00022679"/>
    </source>
</evidence>
<dbReference type="AlphaFoldDB" id="A0A516H5N4"/>
<dbReference type="CDD" id="cd06661">
    <property type="entry name" value="GGCT_like"/>
    <property type="match status" value="1"/>
</dbReference>
<reference evidence="4 5" key="1">
    <citation type="submission" date="2019-07" db="EMBL/GenBank/DDBJ databases">
        <title>Genome sequencing for Ferrovibrio sp. K5.</title>
        <authorList>
            <person name="Park S.-J."/>
        </authorList>
    </citation>
    <scope>NUCLEOTIDE SEQUENCE [LARGE SCALE GENOMIC DNA]</scope>
    <source>
        <strain evidence="4 5">K5</strain>
    </source>
</reference>
<feature type="domain" description="Gamma-glutamylcyclotransferase AIG2-like" evidence="3">
    <location>
        <begin position="3"/>
        <end position="106"/>
    </location>
</feature>
<evidence type="ECO:0000313" key="4">
    <source>
        <dbReference type="EMBL" id="QDO99035.1"/>
    </source>
</evidence>
<dbReference type="InterPro" id="IPR013024">
    <property type="entry name" value="GGCT-like"/>
</dbReference>
<dbReference type="InterPro" id="IPR036568">
    <property type="entry name" value="GGCT-like_sf"/>
</dbReference>
<dbReference type="GO" id="GO:0016740">
    <property type="term" value="F:transferase activity"/>
    <property type="evidence" value="ECO:0007669"/>
    <property type="project" value="UniProtKB-KW"/>
</dbReference>
<dbReference type="PANTHER" id="PTHR31544:SF4">
    <property type="entry name" value="GAMMA-GLUTAMYLCYCLOTRANSFERASE-RELATED"/>
    <property type="match status" value="1"/>
</dbReference>
<keyword evidence="1 4" id="KW-0808">Transferase</keyword>
<evidence type="ECO:0000313" key="5">
    <source>
        <dbReference type="Proteomes" id="UP000317496"/>
    </source>
</evidence>
<dbReference type="InterPro" id="IPR009288">
    <property type="entry name" value="AIG2-like_dom"/>
</dbReference>
<dbReference type="Gene3D" id="3.10.490.10">
    <property type="entry name" value="Gamma-glutamyl cyclotransferase-like"/>
    <property type="match status" value="1"/>
</dbReference>
<evidence type="ECO:0000256" key="2">
    <source>
        <dbReference type="ARBA" id="ARBA00030602"/>
    </source>
</evidence>
<evidence type="ECO:0000259" key="3">
    <source>
        <dbReference type="Pfam" id="PF06094"/>
    </source>
</evidence>
<dbReference type="KEGG" id="fer:FNB15_17945"/>
<dbReference type="SUPFAM" id="SSF110857">
    <property type="entry name" value="Gamma-glutamyl cyclotransferase-like"/>
    <property type="match status" value="1"/>
</dbReference>
<keyword evidence="5" id="KW-1185">Reference proteome</keyword>
<dbReference type="RefSeq" id="WP_144258031.1">
    <property type="nucleotide sequence ID" value="NZ_CP041636.1"/>
</dbReference>
<protein>
    <recommendedName>
        <fullName evidence="2">Putative gamma-glutamylcyclotransferase</fullName>
    </recommendedName>
</protein>
<dbReference type="Pfam" id="PF06094">
    <property type="entry name" value="GGACT"/>
    <property type="match status" value="1"/>
</dbReference>
<dbReference type="InterPro" id="IPR045038">
    <property type="entry name" value="AIG2-like"/>
</dbReference>
<dbReference type="OrthoDB" id="8478759at2"/>